<dbReference type="AlphaFoldDB" id="A0A4Q9MSE9"/>
<evidence type="ECO:0000256" key="1">
    <source>
        <dbReference type="SAM" id="MobiDB-lite"/>
    </source>
</evidence>
<dbReference type="EMBL" id="ML143409">
    <property type="protein sequence ID" value="TBU30018.1"/>
    <property type="molecule type" value="Genomic_DNA"/>
</dbReference>
<sequence length="381" mass="42658">MREFHVPPLDISRWRPLSPGASLSAKDEPMGTSISWEAYPIPERPRTAELRRPSVCESICGDPNPSSLPKEIWRIPHAHYIAFSLDMAAIANTFAMDPFTQEALMRLQPKRYVGLVVWSGMQPEYAEGAQEGDPPLRHLEVLAPLFVASGPPPIPEAKDMYLPIDPSPPSRTQEKPQSHSVVVTDEDSAMTVDGVFDMEDEFPEQDVQESDQGQASDCHDAMMDEDDGQSAHNPEESSQALDEFGPLSAIRHPSLLPLRGRVQWLTFGTRLHITTFHESSLSFYVDDDEDQPPYEWRRFEALVTDNLAALFDRSSSPPDADGTSAGFGDESDALVQKLRVPDISLPAIVWRDIRGEHEDDPTEFVRELDKIHDILGELRQP</sequence>
<name>A0A4Q9MSE9_9APHY</name>
<feature type="region of interest" description="Disordered" evidence="1">
    <location>
        <begin position="204"/>
        <end position="240"/>
    </location>
</feature>
<feature type="region of interest" description="Disordered" evidence="1">
    <location>
        <begin position="163"/>
        <end position="183"/>
    </location>
</feature>
<accession>A0A4Q9MSE9</accession>
<protein>
    <submittedName>
        <fullName evidence="2">Uncharacterized protein</fullName>
    </submittedName>
</protein>
<dbReference type="Proteomes" id="UP000292957">
    <property type="component" value="Unassembled WGS sequence"/>
</dbReference>
<organism evidence="2">
    <name type="scientific">Dichomitus squalens</name>
    <dbReference type="NCBI Taxonomy" id="114155"/>
    <lineage>
        <taxon>Eukaryota</taxon>
        <taxon>Fungi</taxon>
        <taxon>Dikarya</taxon>
        <taxon>Basidiomycota</taxon>
        <taxon>Agaricomycotina</taxon>
        <taxon>Agaricomycetes</taxon>
        <taxon>Polyporales</taxon>
        <taxon>Polyporaceae</taxon>
        <taxon>Dichomitus</taxon>
    </lineage>
</organism>
<evidence type="ECO:0000313" key="2">
    <source>
        <dbReference type="EMBL" id="TBU30018.1"/>
    </source>
</evidence>
<dbReference type="OrthoDB" id="2717234at2759"/>
<feature type="compositionally biased region" description="Polar residues" evidence="1">
    <location>
        <begin position="230"/>
        <end position="240"/>
    </location>
</feature>
<proteinExistence type="predicted"/>
<reference evidence="2" key="1">
    <citation type="submission" date="2019-01" db="EMBL/GenBank/DDBJ databases">
        <title>Draft genome sequences of three monokaryotic isolates of the white-rot basidiomycete fungus Dichomitus squalens.</title>
        <authorList>
            <consortium name="DOE Joint Genome Institute"/>
            <person name="Lopez S.C."/>
            <person name="Andreopoulos B."/>
            <person name="Pangilinan J."/>
            <person name="Lipzen A."/>
            <person name="Riley R."/>
            <person name="Ahrendt S."/>
            <person name="Ng V."/>
            <person name="Barry K."/>
            <person name="Daum C."/>
            <person name="Grigoriev I.V."/>
            <person name="Hilden K.S."/>
            <person name="Makela M.R."/>
            <person name="de Vries R.P."/>
        </authorList>
    </citation>
    <scope>NUCLEOTIDE SEQUENCE [LARGE SCALE GENOMIC DNA]</scope>
    <source>
        <strain evidence="2">OM18370.1</strain>
    </source>
</reference>
<gene>
    <name evidence="2" type="ORF">BD311DRAFT_755639</name>
</gene>